<dbReference type="Gene3D" id="3.30.530.20">
    <property type="match status" value="1"/>
</dbReference>
<organism evidence="1 2">
    <name type="scientific">Lentzea tibetensis</name>
    <dbReference type="NCBI Taxonomy" id="2591470"/>
    <lineage>
        <taxon>Bacteria</taxon>
        <taxon>Bacillati</taxon>
        <taxon>Actinomycetota</taxon>
        <taxon>Actinomycetes</taxon>
        <taxon>Pseudonocardiales</taxon>
        <taxon>Pseudonocardiaceae</taxon>
        <taxon>Lentzea</taxon>
    </lineage>
</organism>
<protein>
    <submittedName>
        <fullName evidence="1">Cyclase</fullName>
    </submittedName>
</protein>
<dbReference type="AlphaFoldDB" id="A0A563F0R9"/>
<evidence type="ECO:0000313" key="1">
    <source>
        <dbReference type="EMBL" id="TWP53577.1"/>
    </source>
</evidence>
<dbReference type="InterPro" id="IPR023393">
    <property type="entry name" value="START-like_dom_sf"/>
</dbReference>
<dbReference type="PANTHER" id="PTHR33824">
    <property type="entry name" value="POLYKETIDE CYCLASE/DEHYDRASE AND LIPID TRANSPORT SUPERFAMILY PROTEIN"/>
    <property type="match status" value="1"/>
</dbReference>
<comment type="caution">
    <text evidence="1">The sequence shown here is derived from an EMBL/GenBank/DDBJ whole genome shotgun (WGS) entry which is preliminary data.</text>
</comment>
<dbReference type="EMBL" id="VOBR01000003">
    <property type="protein sequence ID" value="TWP53577.1"/>
    <property type="molecule type" value="Genomic_DNA"/>
</dbReference>
<reference evidence="1 2" key="1">
    <citation type="submission" date="2019-07" db="EMBL/GenBank/DDBJ databases">
        <title>Lentzea xizangensis sp. nov., isolated from Qinghai-Tibetan Plateau Soils.</title>
        <authorList>
            <person name="Huang J."/>
        </authorList>
    </citation>
    <scope>NUCLEOTIDE SEQUENCE [LARGE SCALE GENOMIC DNA]</scope>
    <source>
        <strain evidence="1 2">FXJ1.1311</strain>
    </source>
</reference>
<dbReference type="SUPFAM" id="SSF55961">
    <property type="entry name" value="Bet v1-like"/>
    <property type="match status" value="1"/>
</dbReference>
<dbReference type="PANTHER" id="PTHR33824:SF7">
    <property type="entry name" value="POLYKETIDE CYCLASE_DEHYDRASE AND LIPID TRANSPORT SUPERFAMILY PROTEIN"/>
    <property type="match status" value="1"/>
</dbReference>
<dbReference type="InterPro" id="IPR047137">
    <property type="entry name" value="ORF3"/>
</dbReference>
<gene>
    <name evidence="1" type="ORF">FKR81_05300</name>
</gene>
<keyword evidence="2" id="KW-1185">Reference proteome</keyword>
<proteinExistence type="predicted"/>
<name>A0A563F0R9_9PSEU</name>
<dbReference type="Proteomes" id="UP000316639">
    <property type="component" value="Unassembled WGS sequence"/>
</dbReference>
<sequence>MRTYEETIDVAVPVTIAYHNWTGFEAFPWFAAGVEVVERKPGELIAWRSTAGPDQSGLARFERVDDSSTRIHLELHTEPEGVIEQAAAATGLVAAHIRGELERFKELVEHGHIALNP</sequence>
<dbReference type="OrthoDB" id="3695445at2"/>
<evidence type="ECO:0000313" key="2">
    <source>
        <dbReference type="Proteomes" id="UP000316639"/>
    </source>
</evidence>
<accession>A0A563F0R9</accession>